<feature type="domain" description="Outer membrane protein beta-barrel" evidence="2">
    <location>
        <begin position="22"/>
        <end position="190"/>
    </location>
</feature>
<keyword evidence="1" id="KW-0732">Signal</keyword>
<dbReference type="Pfam" id="PF13568">
    <property type="entry name" value="OMP_b-brl_2"/>
    <property type="match status" value="1"/>
</dbReference>
<protein>
    <recommendedName>
        <fullName evidence="2">Outer membrane protein beta-barrel domain-containing protein</fullName>
    </recommendedName>
</protein>
<accession>A0A6J4K6K8</accession>
<proteinExistence type="predicted"/>
<sequence length="213" mass="22147">MKKQVFLAAGLLLASLGAQAQISLIPKAGVTLSSISYGDEANDQAAKVGFVGGIGVDIGIVENFFSVQPELLFIQKGEKYSAGGVETKATLNYLELPVLAKVSFGGELIKAYVNAGPSLSMGLTGKNKVEGGEMAGETDIRFGDPSNDGRRYLDSRFDFGLQFGGGVGIGIGPGAVLADVRYGLGLTDLTDANRSKNRAFAFTLGYAIPLSGK</sequence>
<name>A0A6J4K6K8_9SPHI</name>
<feature type="chain" id="PRO_5026819022" description="Outer membrane protein beta-barrel domain-containing protein" evidence="1">
    <location>
        <begin position="21"/>
        <end position="213"/>
    </location>
</feature>
<reference evidence="3" key="1">
    <citation type="submission" date="2020-02" db="EMBL/GenBank/DDBJ databases">
        <authorList>
            <person name="Meier V. D."/>
        </authorList>
    </citation>
    <scope>NUCLEOTIDE SEQUENCE</scope>
    <source>
        <strain evidence="3">AVDCRST_MAG56</strain>
    </source>
</reference>
<organism evidence="3">
    <name type="scientific">uncultured Cytophagales bacterium</name>
    <dbReference type="NCBI Taxonomy" id="158755"/>
    <lineage>
        <taxon>Bacteria</taxon>
        <taxon>Pseudomonadati</taxon>
        <taxon>Bacteroidota</taxon>
        <taxon>Sphingobacteriia</taxon>
        <taxon>Sphingobacteriales</taxon>
        <taxon>environmental samples</taxon>
    </lineage>
</organism>
<evidence type="ECO:0000256" key="1">
    <source>
        <dbReference type="SAM" id="SignalP"/>
    </source>
</evidence>
<dbReference type="InterPro" id="IPR025665">
    <property type="entry name" value="Beta-barrel_OMP_2"/>
</dbReference>
<evidence type="ECO:0000259" key="2">
    <source>
        <dbReference type="Pfam" id="PF13568"/>
    </source>
</evidence>
<gene>
    <name evidence="3" type="ORF">AVDCRST_MAG56-5116</name>
</gene>
<dbReference type="AlphaFoldDB" id="A0A6J4K6K8"/>
<dbReference type="EMBL" id="CADCTQ010000424">
    <property type="protein sequence ID" value="CAA9297163.1"/>
    <property type="molecule type" value="Genomic_DNA"/>
</dbReference>
<feature type="signal peptide" evidence="1">
    <location>
        <begin position="1"/>
        <end position="20"/>
    </location>
</feature>
<evidence type="ECO:0000313" key="3">
    <source>
        <dbReference type="EMBL" id="CAA9297163.1"/>
    </source>
</evidence>